<reference evidence="2" key="2">
    <citation type="submission" date="2020-11" db="EMBL/GenBank/DDBJ databases">
        <authorList>
            <person name="McCartney M.A."/>
            <person name="Auch B."/>
            <person name="Kono T."/>
            <person name="Mallez S."/>
            <person name="Becker A."/>
            <person name="Gohl D.M."/>
            <person name="Silverstein K.A.T."/>
            <person name="Koren S."/>
            <person name="Bechman K.B."/>
            <person name="Herman A."/>
            <person name="Abrahante J.E."/>
            <person name="Garbe J."/>
        </authorList>
    </citation>
    <scope>NUCLEOTIDE SEQUENCE</scope>
    <source>
        <strain evidence="2">Duluth1</strain>
        <tissue evidence="2">Whole animal</tissue>
    </source>
</reference>
<dbReference type="InterPro" id="IPR052658">
    <property type="entry name" value="TPR-containing"/>
</dbReference>
<dbReference type="Proteomes" id="UP000828390">
    <property type="component" value="Unassembled WGS sequence"/>
</dbReference>
<gene>
    <name evidence="2" type="ORF">DPMN_091268</name>
</gene>
<keyword evidence="3" id="KW-1185">Reference proteome</keyword>
<evidence type="ECO:0008006" key="4">
    <source>
        <dbReference type="Google" id="ProtNLM"/>
    </source>
</evidence>
<dbReference type="InterPro" id="IPR011990">
    <property type="entry name" value="TPR-like_helical_dom_sf"/>
</dbReference>
<dbReference type="EMBL" id="JAIWYP010000003">
    <property type="protein sequence ID" value="KAH3848885.1"/>
    <property type="molecule type" value="Genomic_DNA"/>
</dbReference>
<dbReference type="InterPro" id="IPR019734">
    <property type="entry name" value="TPR_rpt"/>
</dbReference>
<dbReference type="AlphaFoldDB" id="A0A9D4KZ90"/>
<evidence type="ECO:0000313" key="3">
    <source>
        <dbReference type="Proteomes" id="UP000828390"/>
    </source>
</evidence>
<keyword evidence="1" id="KW-0802">TPR repeat</keyword>
<sequence>MDANLKGFVWKRKIGVNVSKSASSAFELEAKAETDPEVENGDVDWLTLVPNKRKNVIGLEDGIAKSHRLVQEGTVLASSERYWEALKKWDEALQYTLMDEKIHEMKAQALMELCEIYPAVQAAKKAVQFAPTWWIAHQTLGRAFLGLGEVRMAVNSFSRAVHLNPDDKELWKDDLLWAYSLLQKREQLEGEKEKQKEEMKVKAGVRITEIKEGNDINSAEACDLDKESCKTVSVCKNVTNIQKIDAGASVKKIPTNYVQMRDLPP</sequence>
<evidence type="ECO:0000313" key="2">
    <source>
        <dbReference type="EMBL" id="KAH3848885.1"/>
    </source>
</evidence>
<name>A0A9D4KZ90_DREPO</name>
<feature type="repeat" description="TPR" evidence="1">
    <location>
        <begin position="134"/>
        <end position="167"/>
    </location>
</feature>
<protein>
    <recommendedName>
        <fullName evidence="4">Tetratricopeptide repeat protein 33</fullName>
    </recommendedName>
</protein>
<dbReference type="SMART" id="SM00028">
    <property type="entry name" value="TPR"/>
    <property type="match status" value="2"/>
</dbReference>
<proteinExistence type="predicted"/>
<dbReference type="Gene3D" id="1.25.40.10">
    <property type="entry name" value="Tetratricopeptide repeat domain"/>
    <property type="match status" value="1"/>
</dbReference>
<dbReference type="PANTHER" id="PTHR15544:SF0">
    <property type="entry name" value="TETRATRICOPEPTIDE REPEAT PROTEIN 33"/>
    <property type="match status" value="1"/>
</dbReference>
<dbReference type="SUPFAM" id="SSF48452">
    <property type="entry name" value="TPR-like"/>
    <property type="match status" value="1"/>
</dbReference>
<organism evidence="2 3">
    <name type="scientific">Dreissena polymorpha</name>
    <name type="common">Zebra mussel</name>
    <name type="synonym">Mytilus polymorpha</name>
    <dbReference type="NCBI Taxonomy" id="45954"/>
    <lineage>
        <taxon>Eukaryota</taxon>
        <taxon>Metazoa</taxon>
        <taxon>Spiralia</taxon>
        <taxon>Lophotrochozoa</taxon>
        <taxon>Mollusca</taxon>
        <taxon>Bivalvia</taxon>
        <taxon>Autobranchia</taxon>
        <taxon>Heteroconchia</taxon>
        <taxon>Euheterodonta</taxon>
        <taxon>Imparidentia</taxon>
        <taxon>Neoheterodontei</taxon>
        <taxon>Myida</taxon>
        <taxon>Dreissenoidea</taxon>
        <taxon>Dreissenidae</taxon>
        <taxon>Dreissena</taxon>
    </lineage>
</organism>
<reference evidence="2" key="1">
    <citation type="journal article" date="2019" name="bioRxiv">
        <title>The Genome of the Zebra Mussel, Dreissena polymorpha: A Resource for Invasive Species Research.</title>
        <authorList>
            <person name="McCartney M.A."/>
            <person name="Auch B."/>
            <person name="Kono T."/>
            <person name="Mallez S."/>
            <person name="Zhang Y."/>
            <person name="Obille A."/>
            <person name="Becker A."/>
            <person name="Abrahante J.E."/>
            <person name="Garbe J."/>
            <person name="Badalamenti J.P."/>
            <person name="Herman A."/>
            <person name="Mangelson H."/>
            <person name="Liachko I."/>
            <person name="Sullivan S."/>
            <person name="Sone E.D."/>
            <person name="Koren S."/>
            <person name="Silverstein K.A.T."/>
            <person name="Beckman K.B."/>
            <person name="Gohl D.M."/>
        </authorList>
    </citation>
    <scope>NUCLEOTIDE SEQUENCE</scope>
    <source>
        <strain evidence="2">Duluth1</strain>
        <tissue evidence="2">Whole animal</tissue>
    </source>
</reference>
<evidence type="ECO:0000256" key="1">
    <source>
        <dbReference type="PROSITE-ProRule" id="PRU00339"/>
    </source>
</evidence>
<dbReference type="OrthoDB" id="2423701at2759"/>
<dbReference type="PROSITE" id="PS50005">
    <property type="entry name" value="TPR"/>
    <property type="match status" value="1"/>
</dbReference>
<dbReference type="PANTHER" id="PTHR15544">
    <property type="entry name" value="OSMOSIS RESPONSIVE FACTOR"/>
    <property type="match status" value="1"/>
</dbReference>
<accession>A0A9D4KZ90</accession>
<comment type="caution">
    <text evidence="2">The sequence shown here is derived from an EMBL/GenBank/DDBJ whole genome shotgun (WGS) entry which is preliminary data.</text>
</comment>